<proteinExistence type="predicted"/>
<feature type="region of interest" description="Disordered" evidence="2">
    <location>
        <begin position="1"/>
        <end position="22"/>
    </location>
</feature>
<sequence>MQTEPFEAAETPPAFGFGRDGGEIGDSNCSISVLISDLRTAFRSSNFDHVEEILIAREEKLKRKMEKKKKQFELSRERLEIERLEKTEAEEALKSCKANCAGLDSMREKMDAMRERAKMADERAK</sequence>
<dbReference type="PANTHER" id="PTHR34380">
    <property type="entry name" value="BNAA03G12380D PROTEIN"/>
    <property type="match status" value="1"/>
</dbReference>
<evidence type="ECO:0000256" key="1">
    <source>
        <dbReference type="SAM" id="Coils"/>
    </source>
</evidence>
<evidence type="ECO:0000256" key="2">
    <source>
        <dbReference type="SAM" id="MobiDB-lite"/>
    </source>
</evidence>
<comment type="caution">
    <text evidence="3">The sequence shown here is derived from an EMBL/GenBank/DDBJ whole genome shotgun (WGS) entry which is preliminary data.</text>
</comment>
<reference evidence="3" key="1">
    <citation type="submission" date="2023-07" db="EMBL/GenBank/DDBJ databases">
        <title>draft genome sequence of fig (Ficus carica).</title>
        <authorList>
            <person name="Takahashi T."/>
            <person name="Nishimura K."/>
        </authorList>
    </citation>
    <scope>NUCLEOTIDE SEQUENCE</scope>
</reference>
<gene>
    <name evidence="3" type="ORF">TIFTF001_003377</name>
</gene>
<evidence type="ECO:0000313" key="4">
    <source>
        <dbReference type="Proteomes" id="UP001187192"/>
    </source>
</evidence>
<dbReference type="PANTHER" id="PTHR34380:SF6">
    <property type="entry name" value="TERNARY COMPLEX FACTOR MIP1 LEUCINE-ZIPPER DOMAIN-CONTAINING PROTEIN"/>
    <property type="match status" value="1"/>
</dbReference>
<dbReference type="Gramene" id="FCD_00004868-RA">
    <property type="protein sequence ID" value="FCD_00004868-RA:cds"/>
    <property type="gene ID" value="FCD_00004868"/>
</dbReference>
<keyword evidence="1" id="KW-0175">Coiled coil</keyword>
<protein>
    <submittedName>
        <fullName evidence="3">Uncharacterized protein</fullName>
    </submittedName>
</protein>
<keyword evidence="4" id="KW-1185">Reference proteome</keyword>
<name>A0AA87Z7M2_FICCA</name>
<evidence type="ECO:0000313" key="3">
    <source>
        <dbReference type="EMBL" id="GMN31709.1"/>
    </source>
</evidence>
<accession>A0AA87Z7M2</accession>
<dbReference type="EMBL" id="BTGU01000003">
    <property type="protein sequence ID" value="GMN31709.1"/>
    <property type="molecule type" value="Genomic_DNA"/>
</dbReference>
<feature type="coiled-coil region" evidence="1">
    <location>
        <begin position="51"/>
        <end position="123"/>
    </location>
</feature>
<dbReference type="AlphaFoldDB" id="A0AA87Z7M2"/>
<organism evidence="3 4">
    <name type="scientific">Ficus carica</name>
    <name type="common">Common fig</name>
    <dbReference type="NCBI Taxonomy" id="3494"/>
    <lineage>
        <taxon>Eukaryota</taxon>
        <taxon>Viridiplantae</taxon>
        <taxon>Streptophyta</taxon>
        <taxon>Embryophyta</taxon>
        <taxon>Tracheophyta</taxon>
        <taxon>Spermatophyta</taxon>
        <taxon>Magnoliopsida</taxon>
        <taxon>eudicotyledons</taxon>
        <taxon>Gunneridae</taxon>
        <taxon>Pentapetalae</taxon>
        <taxon>rosids</taxon>
        <taxon>fabids</taxon>
        <taxon>Rosales</taxon>
        <taxon>Moraceae</taxon>
        <taxon>Ficeae</taxon>
        <taxon>Ficus</taxon>
    </lineage>
</organism>
<dbReference type="Proteomes" id="UP001187192">
    <property type="component" value="Unassembled WGS sequence"/>
</dbReference>